<dbReference type="EMBL" id="JAFBXE010000013">
    <property type="protein sequence ID" value="MBM2414206.1"/>
    <property type="molecule type" value="Genomic_DNA"/>
</dbReference>
<dbReference type="Proteomes" id="UP000755667">
    <property type="component" value="Unassembled WGS sequence"/>
</dbReference>
<gene>
    <name evidence="1" type="ORF">JQX41_17955</name>
    <name evidence="2" type="ORF">JQX48_17970</name>
</gene>
<dbReference type="EMBL" id="JAFBXF010000013">
    <property type="protein sequence ID" value="MBM2418876.1"/>
    <property type="molecule type" value="Genomic_DNA"/>
</dbReference>
<name>A0A9Q2S198_9RHOB</name>
<sequence length="54" mass="5983">MIDADQLTQLRQDTLPFDWIDLFERNAAADKAGLDLDGGLKEDIVRAEHITGLG</sequence>
<reference evidence="1 4" key="1">
    <citation type="submission" date="2021-01" db="EMBL/GenBank/DDBJ databases">
        <title>Diatom-associated Roseobacters Show Island Model of Population Structure.</title>
        <authorList>
            <person name="Qu L."/>
            <person name="Feng X."/>
            <person name="Chen Y."/>
            <person name="Li L."/>
            <person name="Wang X."/>
            <person name="Hu Z."/>
            <person name="Wang H."/>
            <person name="Luo H."/>
        </authorList>
    </citation>
    <scope>NUCLEOTIDE SEQUENCE</scope>
    <source>
        <strain evidence="2 4">CC28-63</strain>
        <strain evidence="1">CC28-69</strain>
    </source>
</reference>
<evidence type="ECO:0000313" key="3">
    <source>
        <dbReference type="Proteomes" id="UP000755667"/>
    </source>
</evidence>
<keyword evidence="4" id="KW-1185">Reference proteome</keyword>
<organism evidence="1 3">
    <name type="scientific">Marivita cryptomonadis</name>
    <dbReference type="NCBI Taxonomy" id="505252"/>
    <lineage>
        <taxon>Bacteria</taxon>
        <taxon>Pseudomonadati</taxon>
        <taxon>Pseudomonadota</taxon>
        <taxon>Alphaproteobacteria</taxon>
        <taxon>Rhodobacterales</taxon>
        <taxon>Roseobacteraceae</taxon>
        <taxon>Marivita</taxon>
    </lineage>
</organism>
<accession>A0A9Q2S198</accession>
<evidence type="ECO:0000313" key="2">
    <source>
        <dbReference type="EMBL" id="MBM2418876.1"/>
    </source>
</evidence>
<proteinExistence type="predicted"/>
<evidence type="ECO:0000313" key="1">
    <source>
        <dbReference type="EMBL" id="MBM2414206.1"/>
    </source>
</evidence>
<dbReference type="AlphaFoldDB" id="A0A9Q2S198"/>
<evidence type="ECO:0000313" key="4">
    <source>
        <dbReference type="Proteomes" id="UP000809440"/>
    </source>
</evidence>
<dbReference type="RefSeq" id="WP_171046214.1">
    <property type="nucleotide sequence ID" value="NZ_JAFBWU010000013.1"/>
</dbReference>
<protein>
    <submittedName>
        <fullName evidence="1">Uncharacterized protein</fullName>
    </submittedName>
</protein>
<dbReference type="Proteomes" id="UP000809440">
    <property type="component" value="Unassembled WGS sequence"/>
</dbReference>
<comment type="caution">
    <text evidence="1">The sequence shown here is derived from an EMBL/GenBank/DDBJ whole genome shotgun (WGS) entry which is preliminary data.</text>
</comment>